<gene>
    <name evidence="1" type="ORF">BpHYR1_017524</name>
</gene>
<protein>
    <submittedName>
        <fullName evidence="1">Uncharacterized protein</fullName>
    </submittedName>
</protein>
<dbReference type="EMBL" id="REGN01006507">
    <property type="protein sequence ID" value="RNA09242.1"/>
    <property type="molecule type" value="Genomic_DNA"/>
</dbReference>
<evidence type="ECO:0000313" key="1">
    <source>
        <dbReference type="EMBL" id="RNA09242.1"/>
    </source>
</evidence>
<keyword evidence="2" id="KW-1185">Reference proteome</keyword>
<comment type="caution">
    <text evidence="1">The sequence shown here is derived from an EMBL/GenBank/DDBJ whole genome shotgun (WGS) entry which is preliminary data.</text>
</comment>
<organism evidence="1 2">
    <name type="scientific">Brachionus plicatilis</name>
    <name type="common">Marine rotifer</name>
    <name type="synonym">Brachionus muelleri</name>
    <dbReference type="NCBI Taxonomy" id="10195"/>
    <lineage>
        <taxon>Eukaryota</taxon>
        <taxon>Metazoa</taxon>
        <taxon>Spiralia</taxon>
        <taxon>Gnathifera</taxon>
        <taxon>Rotifera</taxon>
        <taxon>Eurotatoria</taxon>
        <taxon>Monogononta</taxon>
        <taxon>Pseudotrocha</taxon>
        <taxon>Ploima</taxon>
        <taxon>Brachionidae</taxon>
        <taxon>Brachionus</taxon>
    </lineage>
</organism>
<accession>A0A3M7QDF9</accession>
<sequence length="132" mass="15699">MNLNRNNYIQQKNKPVRVDGLKKEQISMEIGKDRPERKNGIRRIRISYPKEGENILRSLSCKTIMYGKNVWFQSMDKNKNVAFVMKKVNILSNKIKFKLKPNHEFEQIDSEEIRKPKKKDFDGQIEQLLDMS</sequence>
<reference evidence="1 2" key="1">
    <citation type="journal article" date="2018" name="Sci. Rep.">
        <title>Genomic signatures of local adaptation to the degree of environmental predictability in rotifers.</title>
        <authorList>
            <person name="Franch-Gras L."/>
            <person name="Hahn C."/>
            <person name="Garcia-Roger E.M."/>
            <person name="Carmona M.J."/>
            <person name="Serra M."/>
            <person name="Gomez A."/>
        </authorList>
    </citation>
    <scope>NUCLEOTIDE SEQUENCE [LARGE SCALE GENOMIC DNA]</scope>
    <source>
        <strain evidence="1">HYR1</strain>
    </source>
</reference>
<dbReference type="Proteomes" id="UP000276133">
    <property type="component" value="Unassembled WGS sequence"/>
</dbReference>
<dbReference type="AlphaFoldDB" id="A0A3M7QDF9"/>
<name>A0A3M7QDF9_BRAPC</name>
<proteinExistence type="predicted"/>
<evidence type="ECO:0000313" key="2">
    <source>
        <dbReference type="Proteomes" id="UP000276133"/>
    </source>
</evidence>